<feature type="transmembrane region" description="Helical" evidence="1">
    <location>
        <begin position="360"/>
        <end position="378"/>
    </location>
</feature>
<dbReference type="Proteomes" id="UP000298049">
    <property type="component" value="Chromosome"/>
</dbReference>
<dbReference type="InterPro" id="IPR052528">
    <property type="entry name" value="Sugar_transport-like"/>
</dbReference>
<feature type="transmembrane region" description="Helical" evidence="1">
    <location>
        <begin position="177"/>
        <end position="201"/>
    </location>
</feature>
<gene>
    <name evidence="2" type="ORF">soil367_12515</name>
</gene>
<feature type="transmembrane region" description="Helical" evidence="1">
    <location>
        <begin position="235"/>
        <end position="256"/>
    </location>
</feature>
<reference evidence="2 3" key="1">
    <citation type="submission" date="2018-07" db="EMBL/GenBank/DDBJ databases">
        <title>Marsedoiliclastica nanhaica gen. nov. sp. nov., a novel marine hydrocarbonoclastic bacterium isolated from an in-situ enriched hydrocarbon-degrading consortium in deep-sea sediment.</title>
        <authorList>
            <person name="Dong C."/>
            <person name="Ma T."/>
            <person name="Liu R."/>
            <person name="Shao Z."/>
        </authorList>
    </citation>
    <scope>NUCLEOTIDE SEQUENCE [LARGE SCALE GENOMIC DNA]</scope>
    <source>
        <strain evidence="3">soil36-7</strain>
    </source>
</reference>
<feature type="transmembrane region" description="Helical" evidence="1">
    <location>
        <begin position="84"/>
        <end position="105"/>
    </location>
</feature>
<keyword evidence="1" id="KW-0812">Transmembrane</keyword>
<dbReference type="EMBL" id="CP031093">
    <property type="protein sequence ID" value="QCF26689.1"/>
    <property type="molecule type" value="Genomic_DNA"/>
</dbReference>
<protein>
    <submittedName>
        <fullName evidence="2">MFS transporter</fullName>
    </submittedName>
</protein>
<keyword evidence="3" id="KW-1185">Reference proteome</keyword>
<sequence>MPVLNMSSRAPGSVDFLLILVSLVLTKLGDLLINPKTVLAWLGASAGVPASLIACLVPIRESGSMVPQSAIGSWLRRFPLRRSIWVSGSVAQGLCVVAMALALLILEGQPAGLALVCLLSVFSIARAFCSVTIKDIQGKTVPKGQRGRLSGWASTIAGAATAVITVIFFMGEREPALLLYVTLLMIAAVAWFCAATAFHYVREPPSAVDNARFSAVAAFSNLHLLWTDPLLRRFVLARCLFLGSALAAPFFTLLAFQQSESAWLFGSIMLASSIASLVSANFWGRLSDRSSKAVILSAGTTASATCLLFGGLNVFLPDLISSAWFYPVGFFVLSIAHAGIRLGRSTYLLDIAEGNQRTDYVSVSNTFVGLVLLPAGAVTALTSMLSSGAVIMLLGTLAAAGVWVARGLPDVSEATKETPIMTASRK</sequence>
<name>A0A4P7XHZ4_9ALTE</name>
<feature type="transmembrane region" description="Helical" evidence="1">
    <location>
        <begin position="262"/>
        <end position="283"/>
    </location>
</feature>
<dbReference type="PANTHER" id="PTHR23526:SF2">
    <property type="entry name" value="MAJOR FACILITATOR SUPERFAMILY (MFS) PROFILE DOMAIN-CONTAINING PROTEIN"/>
    <property type="match status" value="1"/>
</dbReference>
<evidence type="ECO:0000256" key="1">
    <source>
        <dbReference type="SAM" id="Phobius"/>
    </source>
</evidence>
<feature type="transmembrane region" description="Helical" evidence="1">
    <location>
        <begin position="149"/>
        <end position="171"/>
    </location>
</feature>
<proteinExistence type="predicted"/>
<dbReference type="PANTHER" id="PTHR23526">
    <property type="entry name" value="INTEGRAL MEMBRANE TRANSPORT PROTEIN-RELATED"/>
    <property type="match status" value="1"/>
</dbReference>
<feature type="transmembrane region" description="Helical" evidence="1">
    <location>
        <begin position="111"/>
        <end position="129"/>
    </location>
</feature>
<keyword evidence="1" id="KW-1133">Transmembrane helix</keyword>
<dbReference type="AlphaFoldDB" id="A0A4P7XHZ4"/>
<dbReference type="Gene3D" id="1.20.1250.20">
    <property type="entry name" value="MFS general substrate transporter like domains"/>
    <property type="match status" value="1"/>
</dbReference>
<accession>A0A4P7XHZ4</accession>
<keyword evidence="1" id="KW-0472">Membrane</keyword>
<feature type="transmembrane region" description="Helical" evidence="1">
    <location>
        <begin position="322"/>
        <end position="340"/>
    </location>
</feature>
<feature type="transmembrane region" description="Helical" evidence="1">
    <location>
        <begin position="384"/>
        <end position="405"/>
    </location>
</feature>
<organism evidence="2 3">
    <name type="scientific">Hydrocarboniclastica marina</name>
    <dbReference type="NCBI Taxonomy" id="2259620"/>
    <lineage>
        <taxon>Bacteria</taxon>
        <taxon>Pseudomonadati</taxon>
        <taxon>Pseudomonadota</taxon>
        <taxon>Gammaproteobacteria</taxon>
        <taxon>Alteromonadales</taxon>
        <taxon>Alteromonadaceae</taxon>
        <taxon>Hydrocarboniclastica</taxon>
    </lineage>
</organism>
<dbReference type="KEGG" id="hmi:soil367_12515"/>
<evidence type="ECO:0000313" key="3">
    <source>
        <dbReference type="Proteomes" id="UP000298049"/>
    </source>
</evidence>
<evidence type="ECO:0000313" key="2">
    <source>
        <dbReference type="EMBL" id="QCF26689.1"/>
    </source>
</evidence>
<feature type="transmembrane region" description="Helical" evidence="1">
    <location>
        <begin position="295"/>
        <end position="316"/>
    </location>
</feature>
<dbReference type="InterPro" id="IPR036259">
    <property type="entry name" value="MFS_trans_sf"/>
</dbReference>
<feature type="transmembrane region" description="Helical" evidence="1">
    <location>
        <begin position="39"/>
        <end position="59"/>
    </location>
</feature>
<dbReference type="SUPFAM" id="SSF103473">
    <property type="entry name" value="MFS general substrate transporter"/>
    <property type="match status" value="1"/>
</dbReference>